<reference evidence="1" key="1">
    <citation type="submission" date="2020-07" db="EMBL/GenBank/DDBJ databases">
        <title>Multicomponent nature underlies the extraordinary mechanical properties of spider dragline silk.</title>
        <authorList>
            <person name="Kono N."/>
            <person name="Nakamura H."/>
            <person name="Mori M."/>
            <person name="Yoshida Y."/>
            <person name="Ohtoshi R."/>
            <person name="Malay A.D."/>
            <person name="Moran D.A.P."/>
            <person name="Tomita M."/>
            <person name="Numata K."/>
            <person name="Arakawa K."/>
        </authorList>
    </citation>
    <scope>NUCLEOTIDE SEQUENCE</scope>
</reference>
<evidence type="ECO:0000313" key="2">
    <source>
        <dbReference type="Proteomes" id="UP000887116"/>
    </source>
</evidence>
<proteinExistence type="predicted"/>
<protein>
    <submittedName>
        <fullName evidence="1">Uncharacterized protein</fullName>
    </submittedName>
</protein>
<dbReference type="Proteomes" id="UP000887116">
    <property type="component" value="Unassembled WGS sequence"/>
</dbReference>
<dbReference type="EMBL" id="BMAO01019432">
    <property type="protein sequence ID" value="GFR30516.1"/>
    <property type="molecule type" value="Genomic_DNA"/>
</dbReference>
<dbReference type="AlphaFoldDB" id="A0A8X6K4D6"/>
<accession>A0A8X6K4D6</accession>
<organism evidence="1 2">
    <name type="scientific">Trichonephila clavata</name>
    <name type="common">Joro spider</name>
    <name type="synonym">Nephila clavata</name>
    <dbReference type="NCBI Taxonomy" id="2740835"/>
    <lineage>
        <taxon>Eukaryota</taxon>
        <taxon>Metazoa</taxon>
        <taxon>Ecdysozoa</taxon>
        <taxon>Arthropoda</taxon>
        <taxon>Chelicerata</taxon>
        <taxon>Arachnida</taxon>
        <taxon>Araneae</taxon>
        <taxon>Araneomorphae</taxon>
        <taxon>Entelegynae</taxon>
        <taxon>Araneoidea</taxon>
        <taxon>Nephilidae</taxon>
        <taxon>Trichonephila</taxon>
    </lineage>
</organism>
<comment type="caution">
    <text evidence="1">The sequence shown here is derived from an EMBL/GenBank/DDBJ whole genome shotgun (WGS) entry which is preliminary data.</text>
</comment>
<keyword evidence="2" id="KW-1185">Reference proteome</keyword>
<evidence type="ECO:0000313" key="1">
    <source>
        <dbReference type="EMBL" id="GFR30516.1"/>
    </source>
</evidence>
<sequence length="77" mass="8828">MICPVIWQVNETGHRNLSTTVQRLRLGVGGPEIRNVQEPHHGGTSWSLRTMEKYVLRQEVQAAFVARRSDMLDRLNS</sequence>
<gene>
    <name evidence="1" type="ORF">TNCT_733361</name>
</gene>
<name>A0A8X6K4D6_TRICU</name>